<name>A0A6P7STX2_9MOLL</name>
<keyword evidence="3" id="KW-1185">Reference proteome</keyword>
<dbReference type="GO" id="GO:0032526">
    <property type="term" value="P:response to retinoic acid"/>
    <property type="evidence" value="ECO:0007669"/>
    <property type="project" value="TreeGrafter"/>
</dbReference>
<dbReference type="InterPro" id="IPR050593">
    <property type="entry name" value="LovG"/>
</dbReference>
<dbReference type="AlphaFoldDB" id="A0A6P7STX2"/>
<protein>
    <submittedName>
        <fullName evidence="4">Esterase OVCA2 isoform X1</fullName>
    </submittedName>
</protein>
<dbReference type="PANTHER" id="PTHR48070:SF6">
    <property type="entry name" value="ESTERASE OVCA2"/>
    <property type="match status" value="1"/>
</dbReference>
<evidence type="ECO:0000313" key="3">
    <source>
        <dbReference type="Proteomes" id="UP000515154"/>
    </source>
</evidence>
<evidence type="ECO:0000256" key="1">
    <source>
        <dbReference type="ARBA" id="ARBA00005863"/>
    </source>
</evidence>
<comment type="similarity">
    <text evidence="1">Belongs to the LovG family.</text>
</comment>
<reference evidence="4" key="1">
    <citation type="submission" date="2025-08" db="UniProtKB">
        <authorList>
            <consortium name="RefSeq"/>
        </authorList>
    </citation>
    <scope>IDENTIFICATION</scope>
</reference>
<accession>A0A6P7STX2</accession>
<dbReference type="Gene3D" id="3.40.50.1820">
    <property type="entry name" value="alpha/beta hydrolase"/>
    <property type="match status" value="1"/>
</dbReference>
<sequence>MLASQPNISSPRRIVRMLCIHGYRQNAQLFREKTGSFRKLLKNKVEFVFVSAPNKIPVNTDDGEHEGKDIKDIDERGWWFSREDKYFHAQEETNCCIGYEQSIEMIKNVLKEQGPFDGLFGFSQGASLVSLLCGLREQNPDGDLKFSFAIMVASFKSKSLQHQSLYEQKVTIPTLHVFGETDRVIPKSMSEELLENYTNCTILQHAGGHYVPSTSLEKKAYIQFIEQQAKVKELEN</sequence>
<gene>
    <name evidence="4" type="primary">LOC115216458</name>
</gene>
<dbReference type="SUPFAM" id="SSF53474">
    <property type="entry name" value="alpha/beta-Hydrolases"/>
    <property type="match status" value="1"/>
</dbReference>
<dbReference type="GO" id="GO:0005634">
    <property type="term" value="C:nucleus"/>
    <property type="evidence" value="ECO:0007669"/>
    <property type="project" value="TreeGrafter"/>
</dbReference>
<dbReference type="Proteomes" id="UP000515154">
    <property type="component" value="Linkage group LG10"/>
</dbReference>
<dbReference type="FunFam" id="3.40.50.1820:FF:000073">
    <property type="entry name" value="esterase OVCA2 isoform X6"/>
    <property type="match status" value="1"/>
</dbReference>
<dbReference type="GO" id="GO:0016787">
    <property type="term" value="F:hydrolase activity"/>
    <property type="evidence" value="ECO:0007669"/>
    <property type="project" value="UniProtKB-KW"/>
</dbReference>
<dbReference type="RefSeq" id="XP_029641669.1">
    <property type="nucleotide sequence ID" value="XM_029785809.2"/>
</dbReference>
<organism evidence="3 4">
    <name type="scientific">Octopus sinensis</name>
    <name type="common">East Asian common octopus</name>
    <dbReference type="NCBI Taxonomy" id="2607531"/>
    <lineage>
        <taxon>Eukaryota</taxon>
        <taxon>Metazoa</taxon>
        <taxon>Spiralia</taxon>
        <taxon>Lophotrochozoa</taxon>
        <taxon>Mollusca</taxon>
        <taxon>Cephalopoda</taxon>
        <taxon>Coleoidea</taxon>
        <taxon>Octopodiformes</taxon>
        <taxon>Octopoda</taxon>
        <taxon>Incirrata</taxon>
        <taxon>Octopodidae</taxon>
        <taxon>Octopus</taxon>
    </lineage>
</organism>
<dbReference type="InterPro" id="IPR005645">
    <property type="entry name" value="FSH-like_dom"/>
</dbReference>
<evidence type="ECO:0000313" key="4">
    <source>
        <dbReference type="RefSeq" id="XP_029641669.1"/>
    </source>
</evidence>
<dbReference type="GO" id="GO:0005737">
    <property type="term" value="C:cytoplasm"/>
    <property type="evidence" value="ECO:0007669"/>
    <property type="project" value="TreeGrafter"/>
</dbReference>
<evidence type="ECO:0000256" key="2">
    <source>
        <dbReference type="ARBA" id="ARBA00022801"/>
    </source>
</evidence>
<dbReference type="KEGG" id="osn:115216458"/>
<dbReference type="PANTHER" id="PTHR48070">
    <property type="entry name" value="ESTERASE OVCA2"/>
    <property type="match status" value="1"/>
</dbReference>
<dbReference type="Pfam" id="PF03959">
    <property type="entry name" value="FSH1"/>
    <property type="match status" value="1"/>
</dbReference>
<keyword evidence="2" id="KW-0378">Hydrolase</keyword>
<dbReference type="InterPro" id="IPR029058">
    <property type="entry name" value="AB_hydrolase_fold"/>
</dbReference>
<proteinExistence type="inferred from homology"/>